<dbReference type="AlphaFoldDB" id="A0A1I7TCF8"/>
<dbReference type="eggNOG" id="KOG0518">
    <property type="taxonomic scope" value="Eukaryota"/>
</dbReference>
<organism evidence="1 2">
    <name type="scientific">Caenorhabditis tropicalis</name>
    <dbReference type="NCBI Taxonomy" id="1561998"/>
    <lineage>
        <taxon>Eukaryota</taxon>
        <taxon>Metazoa</taxon>
        <taxon>Ecdysozoa</taxon>
        <taxon>Nematoda</taxon>
        <taxon>Chromadorea</taxon>
        <taxon>Rhabditida</taxon>
        <taxon>Rhabditina</taxon>
        <taxon>Rhabditomorpha</taxon>
        <taxon>Rhabditoidea</taxon>
        <taxon>Rhabditidae</taxon>
        <taxon>Peloderinae</taxon>
        <taxon>Caenorhabditis</taxon>
    </lineage>
</organism>
<dbReference type="Proteomes" id="UP000095282">
    <property type="component" value="Unplaced"/>
</dbReference>
<protein>
    <submittedName>
        <fullName evidence="2">Calponin-homology (CH) domain-containing protein</fullName>
    </submittedName>
</protein>
<proteinExistence type="predicted"/>
<name>A0A1I7TCF8_9PELO</name>
<evidence type="ECO:0000313" key="1">
    <source>
        <dbReference type="Proteomes" id="UP000095282"/>
    </source>
</evidence>
<sequence length="139" mass="15438">MLINQSTWNESAAQEMWTCPVFHAHLGESQRNNGVRMDDVITLGALLHIPSRRDIDGEHVDPGLPDCLQNLKRKRGVNRDKAGDSIGSLEKDLSDGLKLIGLAQVLSLQTAFRSLKLDIYPLALNFFQSEKNIKSVDIG</sequence>
<dbReference type="WBParaSite" id="Csp11.Scaffold580.g4544.t1">
    <property type="protein sequence ID" value="Csp11.Scaffold580.g4544.t1"/>
    <property type="gene ID" value="Csp11.Scaffold580.g4544"/>
</dbReference>
<accession>A0A1I7TCF8</accession>
<reference evidence="2" key="1">
    <citation type="submission" date="2016-11" db="UniProtKB">
        <authorList>
            <consortium name="WormBaseParasite"/>
        </authorList>
    </citation>
    <scope>IDENTIFICATION</scope>
</reference>
<keyword evidence="1" id="KW-1185">Reference proteome</keyword>
<dbReference type="STRING" id="1561998.A0A1I7TCF8"/>
<evidence type="ECO:0000313" key="2">
    <source>
        <dbReference type="WBParaSite" id="Csp11.Scaffold580.g4544.t1"/>
    </source>
</evidence>